<sequence length="263" mass="29828">MNRIPPEFVCDVQSAISSRRLNQVSGPWGKNYSFKKKATLVFYESAATQEFTLMCREKFRHLQPSPVLFMSHRISNVIVNPGSDTSKRSHVLNSCTCQFLKEFLSRSDSPVCFTCASWTLCPMIESILAVIPRLSCLACWVGLVPLLNRIIFKTIKTAKMRELSISHASASGQFFALLKKFTQNCNFKKLELWVNRASDVSYEEVSHTLHLRVFKFAEAGNTQLFEDPKHITLQLHGCGTVKFEARKGDCYVMVSVEECYTGC</sequence>
<dbReference type="AlphaFoldDB" id="A0A4U5MC81"/>
<organism evidence="2 3">
    <name type="scientific">Steinernema carpocapsae</name>
    <name type="common">Entomopathogenic nematode</name>
    <dbReference type="NCBI Taxonomy" id="34508"/>
    <lineage>
        <taxon>Eukaryota</taxon>
        <taxon>Metazoa</taxon>
        <taxon>Ecdysozoa</taxon>
        <taxon>Nematoda</taxon>
        <taxon>Chromadorea</taxon>
        <taxon>Rhabditida</taxon>
        <taxon>Tylenchina</taxon>
        <taxon>Panagrolaimomorpha</taxon>
        <taxon>Strongyloidoidea</taxon>
        <taxon>Steinernematidae</taxon>
        <taxon>Steinernema</taxon>
    </lineage>
</organism>
<keyword evidence="3" id="KW-1185">Reference proteome</keyword>
<name>A0A4U5MC81_STECR</name>
<evidence type="ECO:0000313" key="2">
    <source>
        <dbReference type="EMBL" id="TKR66728.1"/>
    </source>
</evidence>
<evidence type="ECO:0000256" key="1">
    <source>
        <dbReference type="SAM" id="Phobius"/>
    </source>
</evidence>
<keyword evidence="1" id="KW-0812">Transmembrane</keyword>
<comment type="caution">
    <text evidence="2">The sequence shown here is derived from an EMBL/GenBank/DDBJ whole genome shotgun (WGS) entry which is preliminary data.</text>
</comment>
<reference evidence="2 3" key="1">
    <citation type="journal article" date="2015" name="Genome Biol.">
        <title>Comparative genomics of Steinernema reveals deeply conserved gene regulatory networks.</title>
        <authorList>
            <person name="Dillman A.R."/>
            <person name="Macchietto M."/>
            <person name="Porter C.F."/>
            <person name="Rogers A."/>
            <person name="Williams B."/>
            <person name="Antoshechkin I."/>
            <person name="Lee M.M."/>
            <person name="Goodwin Z."/>
            <person name="Lu X."/>
            <person name="Lewis E.E."/>
            <person name="Goodrich-Blair H."/>
            <person name="Stock S.P."/>
            <person name="Adams B.J."/>
            <person name="Sternberg P.W."/>
            <person name="Mortazavi A."/>
        </authorList>
    </citation>
    <scope>NUCLEOTIDE SEQUENCE [LARGE SCALE GENOMIC DNA]</scope>
    <source>
        <strain evidence="2 3">ALL</strain>
    </source>
</reference>
<dbReference type="EMBL" id="AZBU02000008">
    <property type="protein sequence ID" value="TKR66728.1"/>
    <property type="molecule type" value="Genomic_DNA"/>
</dbReference>
<gene>
    <name evidence="2" type="ORF">L596_022976</name>
</gene>
<accession>A0A4U5MC81</accession>
<protein>
    <submittedName>
        <fullName evidence="2">Uncharacterized protein</fullName>
    </submittedName>
</protein>
<keyword evidence="1" id="KW-1133">Transmembrane helix</keyword>
<feature type="transmembrane region" description="Helical" evidence="1">
    <location>
        <begin position="130"/>
        <end position="152"/>
    </location>
</feature>
<dbReference type="Proteomes" id="UP000298663">
    <property type="component" value="Unassembled WGS sequence"/>
</dbReference>
<evidence type="ECO:0000313" key="3">
    <source>
        <dbReference type="Proteomes" id="UP000298663"/>
    </source>
</evidence>
<reference evidence="2 3" key="2">
    <citation type="journal article" date="2019" name="G3 (Bethesda)">
        <title>Hybrid Assembly of the Genome of the Entomopathogenic Nematode Steinernema carpocapsae Identifies the X-Chromosome.</title>
        <authorList>
            <person name="Serra L."/>
            <person name="Macchietto M."/>
            <person name="Macias-Munoz A."/>
            <person name="McGill C.J."/>
            <person name="Rodriguez I.M."/>
            <person name="Rodriguez B."/>
            <person name="Murad R."/>
            <person name="Mortazavi A."/>
        </authorList>
    </citation>
    <scope>NUCLEOTIDE SEQUENCE [LARGE SCALE GENOMIC DNA]</scope>
    <source>
        <strain evidence="2 3">ALL</strain>
    </source>
</reference>
<proteinExistence type="predicted"/>
<keyword evidence="1" id="KW-0472">Membrane</keyword>